<evidence type="ECO:0000256" key="1">
    <source>
        <dbReference type="SAM" id="MobiDB-lite"/>
    </source>
</evidence>
<dbReference type="PANTHER" id="PTHR10426:SF106">
    <property type="entry name" value="PROTEIN STRICTOSIDINE SYNTHASE-LIKE 3"/>
    <property type="match status" value="1"/>
</dbReference>
<name>A0A7I8JQR6_SPIIN</name>
<feature type="compositionally biased region" description="Low complexity" evidence="1">
    <location>
        <begin position="205"/>
        <end position="223"/>
    </location>
</feature>
<gene>
    <name evidence="3" type="ORF">SI7747_16018891</name>
</gene>
<keyword evidence="4" id="KW-1185">Reference proteome</keyword>
<keyword evidence="2" id="KW-0732">Signal</keyword>
<dbReference type="PANTHER" id="PTHR10426">
    <property type="entry name" value="STRICTOSIDINE SYNTHASE-RELATED"/>
    <property type="match status" value="1"/>
</dbReference>
<feature type="region of interest" description="Disordered" evidence="1">
    <location>
        <begin position="205"/>
        <end position="225"/>
    </location>
</feature>
<organism evidence="3">
    <name type="scientific">Spirodela intermedia</name>
    <name type="common">Intermediate duckweed</name>
    <dbReference type="NCBI Taxonomy" id="51605"/>
    <lineage>
        <taxon>Eukaryota</taxon>
        <taxon>Viridiplantae</taxon>
        <taxon>Streptophyta</taxon>
        <taxon>Embryophyta</taxon>
        <taxon>Tracheophyta</taxon>
        <taxon>Spermatophyta</taxon>
        <taxon>Magnoliopsida</taxon>
        <taxon>Liliopsida</taxon>
        <taxon>Araceae</taxon>
        <taxon>Lemnoideae</taxon>
        <taxon>Spirodela</taxon>
    </lineage>
</organism>
<feature type="signal peptide" evidence="2">
    <location>
        <begin position="1"/>
        <end position="28"/>
    </location>
</feature>
<dbReference type="SUPFAM" id="SSF63829">
    <property type="entry name" value="Calcium-dependent phosphotriesterase"/>
    <property type="match status" value="1"/>
</dbReference>
<evidence type="ECO:0000313" key="4">
    <source>
        <dbReference type="Proteomes" id="UP001189122"/>
    </source>
</evidence>
<evidence type="ECO:0000313" key="3">
    <source>
        <dbReference type="EMBL" id="CAA2633367.1"/>
    </source>
</evidence>
<dbReference type="GO" id="GO:0012505">
    <property type="term" value="C:endomembrane system"/>
    <property type="evidence" value="ECO:0007669"/>
    <property type="project" value="TreeGrafter"/>
</dbReference>
<dbReference type="InterPro" id="IPR011042">
    <property type="entry name" value="6-blade_b-propeller_TolB-like"/>
</dbReference>
<dbReference type="EMBL" id="CACRZD030000016">
    <property type="protein sequence ID" value="CAA6672480.1"/>
    <property type="molecule type" value="Genomic_DNA"/>
</dbReference>
<reference evidence="3 4" key="1">
    <citation type="submission" date="2019-12" db="EMBL/GenBank/DDBJ databases">
        <authorList>
            <person name="Scholz U."/>
            <person name="Mascher M."/>
            <person name="Fiebig A."/>
        </authorList>
    </citation>
    <scope>NUCLEOTIDE SEQUENCE</scope>
</reference>
<protein>
    <submittedName>
        <fullName evidence="3">Uncharacterized protein</fullName>
    </submittedName>
</protein>
<accession>A0A7I8JQR6</accession>
<proteinExistence type="predicted"/>
<evidence type="ECO:0000256" key="2">
    <source>
        <dbReference type="SAM" id="SignalP"/>
    </source>
</evidence>
<dbReference type="Proteomes" id="UP001189122">
    <property type="component" value="Unassembled WGS sequence"/>
</dbReference>
<sequence>MGAKLRLRRPEGLLLAAHFLFLISVVVAAPSLKVKPLMDLQERAELQLDPAAGPESIAFDGGGGGPYTGVSDGSVLRWNNVCGGPYETMMEGVCGRPLGLQFEKATGDLYIADAYFGLLMVATEAEGQPFSFTNGVDIDQDEGIVYFTDSSTRFHRRRWRCCCGGWPSQRRGHGQDGAFLLVAETTNRRVLRYWLRGQARGKSTSLRSSSASRTTSRGRQRGSFGWRSEWAGTSSRRGELRATVMCPVAMRLAADGAVVEVVEDCTAAGAVSEVEERSGTLWLGSVVRPYVEVYSL</sequence>
<dbReference type="Pfam" id="PF20067">
    <property type="entry name" value="SSL_N"/>
    <property type="match status" value="1"/>
</dbReference>
<dbReference type="GO" id="GO:0016787">
    <property type="term" value="F:hydrolase activity"/>
    <property type="evidence" value="ECO:0007669"/>
    <property type="project" value="TreeGrafter"/>
</dbReference>
<dbReference type="AlphaFoldDB" id="A0A7I8JQR6"/>
<dbReference type="EMBL" id="LR743603">
    <property type="protein sequence ID" value="CAA2633367.1"/>
    <property type="molecule type" value="Genomic_DNA"/>
</dbReference>
<feature type="chain" id="PRO_5029754611" evidence="2">
    <location>
        <begin position="29"/>
        <end position="296"/>
    </location>
</feature>
<dbReference type="Gene3D" id="2.120.10.30">
    <property type="entry name" value="TolB, C-terminal domain"/>
    <property type="match status" value="2"/>
</dbReference>